<dbReference type="eggNOG" id="ENOG5032SWN">
    <property type="taxonomic scope" value="Bacteria"/>
</dbReference>
<name>D1CA88_SPHTD</name>
<reference evidence="2" key="1">
    <citation type="submission" date="2009-11" db="EMBL/GenBank/DDBJ databases">
        <title>The complete chromosome 2 of Sphaerobacter thermophilus DSM 20745.</title>
        <authorList>
            <person name="Lucas S."/>
            <person name="Copeland A."/>
            <person name="Lapidus A."/>
            <person name="Glavina del Rio T."/>
            <person name="Dalin E."/>
            <person name="Tice H."/>
            <person name="Bruce D."/>
            <person name="Goodwin L."/>
            <person name="Pitluck S."/>
            <person name="Kyrpides N."/>
            <person name="Mavromatis K."/>
            <person name="Ivanova N."/>
            <person name="Mikhailova N."/>
            <person name="LaButti K.M."/>
            <person name="Clum A."/>
            <person name="Sun H.I."/>
            <person name="Brettin T."/>
            <person name="Detter J.C."/>
            <person name="Han C."/>
            <person name="Larimer F."/>
            <person name="Land M."/>
            <person name="Hauser L."/>
            <person name="Markowitz V."/>
            <person name="Cheng J.F."/>
            <person name="Hugenholtz P."/>
            <person name="Woyke T."/>
            <person name="Wu D."/>
            <person name="Steenblock K."/>
            <person name="Schneider S."/>
            <person name="Pukall R."/>
            <person name="Goeker M."/>
            <person name="Klenk H.P."/>
            <person name="Eisen J.A."/>
        </authorList>
    </citation>
    <scope>NUCLEOTIDE SEQUENCE [LARGE SCALE GENOMIC DNA]</scope>
    <source>
        <strain evidence="2">ATCC 49802 / DSM 20745 / S 6022</strain>
    </source>
</reference>
<dbReference type="RefSeq" id="WP_012873766.1">
    <property type="nucleotide sequence ID" value="NC_013524.1"/>
</dbReference>
<keyword evidence="2" id="KW-1185">Reference proteome</keyword>
<reference evidence="1 2" key="2">
    <citation type="journal article" date="2010" name="Stand. Genomic Sci.">
        <title>Complete genome sequence of Desulfohalobium retbaense type strain (HR(100)).</title>
        <authorList>
            <person name="Spring S."/>
            <person name="Nolan M."/>
            <person name="Lapidus A."/>
            <person name="Glavina Del Rio T."/>
            <person name="Copeland A."/>
            <person name="Tice H."/>
            <person name="Cheng J.F."/>
            <person name="Lucas S."/>
            <person name="Land M."/>
            <person name="Chen F."/>
            <person name="Bruce D."/>
            <person name="Goodwin L."/>
            <person name="Pitluck S."/>
            <person name="Ivanova N."/>
            <person name="Mavromatis K."/>
            <person name="Mikhailova N."/>
            <person name="Pati A."/>
            <person name="Chen A."/>
            <person name="Palaniappan K."/>
            <person name="Hauser L."/>
            <person name="Chang Y.J."/>
            <person name="Jeffries C.D."/>
            <person name="Munk C."/>
            <person name="Kiss H."/>
            <person name="Chain P."/>
            <person name="Han C."/>
            <person name="Brettin T."/>
            <person name="Detter J.C."/>
            <person name="Schuler E."/>
            <person name="Goker M."/>
            <person name="Rohde M."/>
            <person name="Bristow J."/>
            <person name="Eisen J.A."/>
            <person name="Markowitz V."/>
            <person name="Hugenholtz P."/>
            <person name="Kyrpides N.C."/>
            <person name="Klenk H.P."/>
        </authorList>
    </citation>
    <scope>NUCLEOTIDE SEQUENCE [LARGE SCALE GENOMIC DNA]</scope>
    <source>
        <strain evidence="2">ATCC 49802 / DSM 20745 / S 6022</strain>
    </source>
</reference>
<dbReference type="InParanoid" id="D1CA88"/>
<dbReference type="GO" id="GO:0016491">
    <property type="term" value="F:oxidoreductase activity"/>
    <property type="evidence" value="ECO:0007669"/>
    <property type="project" value="InterPro"/>
</dbReference>
<evidence type="ECO:0008006" key="3">
    <source>
        <dbReference type="Google" id="ProtNLM"/>
    </source>
</evidence>
<accession>D1CA88</accession>
<sequence>MVAQTYRMTLGRRLANAFVRAMLAVGVPIRDTYVLTVRGRRTGRPHSTPVRLVEENGQRWLVAPYGPVNWVRNARAAGQVTLSRGRKLETVTIEVLGPTESAPVLKRYLEEVPIVRPFFDVTPDSSLEAFAAEAPRHPVFRIVGPVWENHSRGASL</sequence>
<dbReference type="InterPro" id="IPR004378">
    <property type="entry name" value="F420H2_quin_Rdtase"/>
</dbReference>
<gene>
    <name evidence="1" type="ordered locus">Sthe_3331</name>
</gene>
<dbReference type="EMBL" id="CP001824">
    <property type="protein sequence ID" value="ACZ40731.1"/>
    <property type="molecule type" value="Genomic_DNA"/>
</dbReference>
<dbReference type="AlphaFoldDB" id="D1CA88"/>
<proteinExistence type="predicted"/>
<dbReference type="HOGENOM" id="CLU_119016_0_0_0"/>
<dbReference type="KEGG" id="sti:Sthe_3331"/>
<organism evidence="1 2">
    <name type="scientific">Sphaerobacter thermophilus (strain ATCC 49802 / DSM 20745 / KCCM 41009 / NCIMB 13125 / S 6022)</name>
    <dbReference type="NCBI Taxonomy" id="479434"/>
    <lineage>
        <taxon>Bacteria</taxon>
        <taxon>Pseudomonadati</taxon>
        <taxon>Thermomicrobiota</taxon>
        <taxon>Thermomicrobia</taxon>
        <taxon>Sphaerobacterales</taxon>
        <taxon>Sphaerobacterineae</taxon>
        <taxon>Sphaerobacteraceae</taxon>
        <taxon>Sphaerobacter</taxon>
    </lineage>
</organism>
<dbReference type="Proteomes" id="UP000002027">
    <property type="component" value="Chromosome 2"/>
</dbReference>
<evidence type="ECO:0000313" key="1">
    <source>
        <dbReference type="EMBL" id="ACZ40731.1"/>
    </source>
</evidence>
<evidence type="ECO:0000313" key="2">
    <source>
        <dbReference type="Proteomes" id="UP000002027"/>
    </source>
</evidence>
<dbReference type="NCBIfam" id="TIGR00026">
    <property type="entry name" value="hi_GC_TIGR00026"/>
    <property type="match status" value="1"/>
</dbReference>
<dbReference type="Gene3D" id="2.30.110.10">
    <property type="entry name" value="Electron Transport, Fmn-binding Protein, Chain A"/>
    <property type="match status" value="1"/>
</dbReference>
<protein>
    <recommendedName>
        <fullName evidence="3">Nitroreductase</fullName>
    </recommendedName>
</protein>
<dbReference type="STRING" id="479434.Sthe_3331"/>
<dbReference type="InterPro" id="IPR012349">
    <property type="entry name" value="Split_barrel_FMN-bd"/>
</dbReference>
<dbReference type="Pfam" id="PF04075">
    <property type="entry name" value="F420H2_quin_red"/>
    <property type="match status" value="1"/>
</dbReference>